<feature type="domain" description="Metallo-beta-lactamase" evidence="2">
    <location>
        <begin position="59"/>
        <end position="290"/>
    </location>
</feature>
<dbReference type="EMBL" id="KQ087319">
    <property type="protein sequence ID" value="KLT38339.1"/>
    <property type="molecule type" value="Genomic_DNA"/>
</dbReference>
<feature type="binding site" evidence="1">
    <location>
        <position position="111"/>
    </location>
    <ligand>
        <name>an N-acyl-1,2-diacyl-sn-glycero-3-phosphoethanolamine</name>
        <dbReference type="ChEBI" id="CHEBI:62537"/>
    </ligand>
</feature>
<dbReference type="GO" id="GO:0070291">
    <property type="term" value="P:N-acylethanolamine metabolic process"/>
    <property type="evidence" value="ECO:0007669"/>
    <property type="project" value="TreeGrafter"/>
</dbReference>
<evidence type="ECO:0000259" key="2">
    <source>
        <dbReference type="Pfam" id="PF12706"/>
    </source>
</evidence>
<dbReference type="PANTHER" id="PTHR15032:SF4">
    <property type="entry name" value="N-ACYL-PHOSPHATIDYLETHANOLAMINE-HYDROLYZING PHOSPHOLIPASE D"/>
    <property type="match status" value="1"/>
</dbReference>
<feature type="non-terminal residue" evidence="3">
    <location>
        <position position="1"/>
    </location>
</feature>
<name>A0A0J1ASM5_9TREE</name>
<dbReference type="AlphaFoldDB" id="A0A0J1ASM5"/>
<dbReference type="Gene3D" id="3.60.15.10">
    <property type="entry name" value="Ribonuclease Z/Hydroxyacylglutathione hydrolase-like"/>
    <property type="match status" value="1"/>
</dbReference>
<dbReference type="GO" id="GO:0070290">
    <property type="term" value="F:N-acylphosphatidylethanolamine-specific phospholipase D activity"/>
    <property type="evidence" value="ECO:0007669"/>
    <property type="project" value="InterPro"/>
</dbReference>
<dbReference type="InterPro" id="IPR001279">
    <property type="entry name" value="Metallo-B-lactamas"/>
</dbReference>
<evidence type="ECO:0000256" key="1">
    <source>
        <dbReference type="PIRSR" id="PIRSR038896-50"/>
    </source>
</evidence>
<keyword evidence="4" id="KW-1185">Reference proteome</keyword>
<dbReference type="GO" id="GO:0005737">
    <property type="term" value="C:cytoplasm"/>
    <property type="evidence" value="ECO:0007669"/>
    <property type="project" value="TreeGrafter"/>
</dbReference>
<dbReference type="PIRSF" id="PIRSF038896">
    <property type="entry name" value="NAPE-PLD"/>
    <property type="match status" value="1"/>
</dbReference>
<dbReference type="OrthoDB" id="332863at2759"/>
<dbReference type="GO" id="GO:0070292">
    <property type="term" value="P:N-acylphosphatidylethanolamine metabolic process"/>
    <property type="evidence" value="ECO:0007669"/>
    <property type="project" value="TreeGrafter"/>
</dbReference>
<dbReference type="PANTHER" id="PTHR15032">
    <property type="entry name" value="N-ACYL-PHOSPHATIDYLETHANOLAMINE-HYDROLYZING PHOSPHOLIPASE D"/>
    <property type="match status" value="1"/>
</dbReference>
<dbReference type="InterPro" id="IPR024884">
    <property type="entry name" value="NAPE-PLD"/>
</dbReference>
<accession>A0A0J1ASM5</accession>
<dbReference type="Proteomes" id="UP000053611">
    <property type="component" value="Unassembled WGS sequence"/>
</dbReference>
<organism evidence="3 4">
    <name type="scientific">Cutaneotrichosporon oleaginosum</name>
    <dbReference type="NCBI Taxonomy" id="879819"/>
    <lineage>
        <taxon>Eukaryota</taxon>
        <taxon>Fungi</taxon>
        <taxon>Dikarya</taxon>
        <taxon>Basidiomycota</taxon>
        <taxon>Agaricomycotina</taxon>
        <taxon>Tremellomycetes</taxon>
        <taxon>Trichosporonales</taxon>
        <taxon>Trichosporonaceae</taxon>
        <taxon>Cutaneotrichosporon</taxon>
    </lineage>
</organism>
<dbReference type="InterPro" id="IPR036866">
    <property type="entry name" value="RibonucZ/Hydroxyglut_hydro"/>
</dbReference>
<reference evidence="3 4" key="1">
    <citation type="submission" date="2015-03" db="EMBL/GenBank/DDBJ databases">
        <title>Genomics and transcriptomics of the oil-accumulating basidiomycete yeast T. oleaginosus allow insights into substrate utilization and the diverse evolutionary trajectories of mating systems in fungi.</title>
        <authorList>
            <consortium name="DOE Joint Genome Institute"/>
            <person name="Kourist R."/>
            <person name="Kracht O."/>
            <person name="Bracharz F."/>
            <person name="Lipzen A."/>
            <person name="Nolan M."/>
            <person name="Ohm R."/>
            <person name="Grigoriev I."/>
            <person name="Sun S."/>
            <person name="Heitman J."/>
            <person name="Bruck T."/>
            <person name="Nowrousian M."/>
        </authorList>
    </citation>
    <scope>NUCLEOTIDE SEQUENCE [LARGE SCALE GENOMIC DNA]</scope>
    <source>
        <strain evidence="3 4">IBC0246</strain>
    </source>
</reference>
<dbReference type="SUPFAM" id="SSF56281">
    <property type="entry name" value="Metallo-hydrolase/oxidoreductase"/>
    <property type="match status" value="1"/>
</dbReference>
<keyword evidence="3" id="KW-0378">Hydrolase</keyword>
<sequence length="332" mass="36133">FVWSGVGKKRPELADGCTFVPRAECDFTPPATGVKSTWLGHAAVLIQYAPLAGQERGLNILFDPVFSDRCGPTQWFGAPRRFTPVPCGATVAEAVDALPPLDIVAISHNHYDHLDIPTLRAIFAKQAATPPALLIPLNTLRLVRGIAPDELVREADWWEEIAVSSDRGDAHFTYTPAQHMTARTAFDMAASLWGGWCVKTKRDGGAQTVWFAGDTGYSAVDTETYEIDESRPVCPAFKEIGSRLGPIDLAFLPIGAYSTRSFLSTVHCAPIDAVRVFKDVNARKAVAIHWGTWDLSNEPISEPPRMLAEARETVGLTQEQFDICALGGSVSV</sequence>
<protein>
    <submittedName>
        <fullName evidence="3">Metallo-hydrolase/oxidoreductase</fullName>
    </submittedName>
</protein>
<feature type="binding site" evidence="1">
    <location>
        <position position="267"/>
    </location>
    <ligand>
        <name>an N-acyl-1,2-diacyl-sn-glycero-3-phosphoethanolamine</name>
        <dbReference type="ChEBI" id="CHEBI:62537"/>
    </ligand>
</feature>
<dbReference type="GO" id="GO:0008270">
    <property type="term" value="F:zinc ion binding"/>
    <property type="evidence" value="ECO:0007669"/>
    <property type="project" value="InterPro"/>
</dbReference>
<evidence type="ECO:0000313" key="4">
    <source>
        <dbReference type="Proteomes" id="UP000053611"/>
    </source>
</evidence>
<proteinExistence type="predicted"/>
<gene>
    <name evidence="3" type="ORF">CC85DRAFT_289603</name>
</gene>
<evidence type="ECO:0000313" key="3">
    <source>
        <dbReference type="EMBL" id="KLT38339.1"/>
    </source>
</evidence>
<dbReference type="Pfam" id="PF12706">
    <property type="entry name" value="Lactamase_B_2"/>
    <property type="match status" value="1"/>
</dbReference>